<dbReference type="EMBL" id="HF935878">
    <property type="protein sequence ID" value="CCX32462.1"/>
    <property type="molecule type" value="Genomic_DNA"/>
</dbReference>
<keyword evidence="9" id="KW-1185">Reference proteome</keyword>
<dbReference type="GO" id="GO:0016020">
    <property type="term" value="C:membrane"/>
    <property type="evidence" value="ECO:0007669"/>
    <property type="project" value="UniProtKB-SubCell"/>
</dbReference>
<evidence type="ECO:0000313" key="8">
    <source>
        <dbReference type="EMBL" id="CCX32462.1"/>
    </source>
</evidence>
<dbReference type="Pfam" id="PF01679">
    <property type="entry name" value="Pmp3"/>
    <property type="match status" value="1"/>
</dbReference>
<keyword evidence="5 7" id="KW-0472">Membrane</keyword>
<dbReference type="AlphaFoldDB" id="U4LLK1"/>
<evidence type="ECO:0000256" key="2">
    <source>
        <dbReference type="ARBA" id="ARBA00009530"/>
    </source>
</evidence>
<dbReference type="PANTHER" id="PTHR21659">
    <property type="entry name" value="HYDROPHOBIC PROTEIN RCI2 LOW TEMPERATURE AND SALT RESPONSIVE PROTEIN LTI6 -RELATED"/>
    <property type="match status" value="1"/>
</dbReference>
<evidence type="ECO:0000256" key="1">
    <source>
        <dbReference type="ARBA" id="ARBA00004370"/>
    </source>
</evidence>
<keyword evidence="3 7" id="KW-0812">Transmembrane</keyword>
<accession>U4LLK1</accession>
<gene>
    <name evidence="8" type="ORF">PCON_13225</name>
</gene>
<feature type="compositionally biased region" description="Basic and acidic residues" evidence="6">
    <location>
        <begin position="58"/>
        <end position="75"/>
    </location>
</feature>
<feature type="transmembrane region" description="Helical" evidence="7">
    <location>
        <begin position="34"/>
        <end position="53"/>
    </location>
</feature>
<evidence type="ECO:0000256" key="3">
    <source>
        <dbReference type="ARBA" id="ARBA00022692"/>
    </source>
</evidence>
<feature type="compositionally biased region" description="Basic and acidic residues" evidence="6">
    <location>
        <begin position="152"/>
        <end position="164"/>
    </location>
</feature>
<reference evidence="8 9" key="1">
    <citation type="journal article" date="2013" name="PLoS Genet.">
        <title>The genome and development-dependent transcriptomes of Pyronema confluens: a window into fungal evolution.</title>
        <authorList>
            <person name="Traeger S."/>
            <person name="Altegoer F."/>
            <person name="Freitag M."/>
            <person name="Gabaldon T."/>
            <person name="Kempken F."/>
            <person name="Kumar A."/>
            <person name="Marcet-Houben M."/>
            <person name="Poggeler S."/>
            <person name="Stajich J.E."/>
            <person name="Nowrousian M."/>
        </authorList>
    </citation>
    <scope>NUCLEOTIDE SEQUENCE [LARGE SCALE GENOMIC DNA]</scope>
    <source>
        <strain evidence="9">CBS 100304</strain>
        <tissue evidence="8">Vegetative mycelium</tissue>
    </source>
</reference>
<evidence type="ECO:0000256" key="4">
    <source>
        <dbReference type="ARBA" id="ARBA00022989"/>
    </source>
</evidence>
<protein>
    <submittedName>
        <fullName evidence="8">Similar to Protein SNA4 acc. no. Q07549</fullName>
    </submittedName>
</protein>
<dbReference type="PANTHER" id="PTHR21659:SF57">
    <property type="entry name" value="PLASMA MEMBRANE PROTEOLIPID 31"/>
    <property type="match status" value="1"/>
</dbReference>
<proteinExistence type="inferred from homology"/>
<keyword evidence="4 7" id="KW-1133">Transmembrane helix</keyword>
<comment type="similarity">
    <text evidence="2">Belongs to the UPF0057 (PMP3) family.</text>
</comment>
<evidence type="ECO:0000256" key="7">
    <source>
        <dbReference type="SAM" id="Phobius"/>
    </source>
</evidence>
<evidence type="ECO:0000313" key="9">
    <source>
        <dbReference type="Proteomes" id="UP000018144"/>
    </source>
</evidence>
<comment type="subcellular location">
    <subcellularLocation>
        <location evidence="1">Membrane</location>
    </subcellularLocation>
</comment>
<feature type="transmembrane region" description="Helical" evidence="7">
    <location>
        <begin position="6"/>
        <end position="22"/>
    </location>
</feature>
<dbReference type="InterPro" id="IPR000612">
    <property type="entry name" value="PMP3"/>
</dbReference>
<feature type="compositionally biased region" description="Low complexity" evidence="6">
    <location>
        <begin position="113"/>
        <end position="129"/>
    </location>
</feature>
<feature type="compositionally biased region" description="Polar residues" evidence="6">
    <location>
        <begin position="78"/>
        <end position="87"/>
    </location>
</feature>
<feature type="region of interest" description="Disordered" evidence="6">
    <location>
        <begin position="58"/>
        <end position="164"/>
    </location>
</feature>
<evidence type="ECO:0000256" key="5">
    <source>
        <dbReference type="ARBA" id="ARBA00023136"/>
    </source>
</evidence>
<name>U4LLK1_PYROM</name>
<dbReference type="OrthoDB" id="2802411at2759"/>
<organism evidence="8 9">
    <name type="scientific">Pyronema omphalodes (strain CBS 100304)</name>
    <name type="common">Pyronema confluens</name>
    <dbReference type="NCBI Taxonomy" id="1076935"/>
    <lineage>
        <taxon>Eukaryota</taxon>
        <taxon>Fungi</taxon>
        <taxon>Dikarya</taxon>
        <taxon>Ascomycota</taxon>
        <taxon>Pezizomycotina</taxon>
        <taxon>Pezizomycetes</taxon>
        <taxon>Pezizales</taxon>
        <taxon>Pyronemataceae</taxon>
        <taxon>Pyronema</taxon>
    </lineage>
</organism>
<dbReference type="OMA" id="YPEPPYE"/>
<dbReference type="Proteomes" id="UP000018144">
    <property type="component" value="Unassembled WGS sequence"/>
</dbReference>
<sequence>MCSPDILLACIAIIFPPVAVWVKSGICSADSIINIALCMLGFLPGLLHAWYIISIHPSDEPERPHDAESGRDPRVRYNRTQSQQPQRQGIHYGQHHPPPADNYGSFGVTPRDQPYGHPQQQPYYGPPRGQNGGSSRAPEQGTPGEPPSYADVLKDQLKDHKIQH</sequence>
<dbReference type="STRING" id="1076935.U4LLK1"/>
<dbReference type="eggNOG" id="KOG1773">
    <property type="taxonomic scope" value="Eukaryota"/>
</dbReference>
<evidence type="ECO:0000256" key="6">
    <source>
        <dbReference type="SAM" id="MobiDB-lite"/>
    </source>
</evidence>